<keyword evidence="2 7" id="KW-0328">Glycosyltransferase</keyword>
<dbReference type="STRING" id="400727.A0A2T7P7Z1"/>
<keyword evidence="4 7" id="KW-0520">NAD</keyword>
<evidence type="ECO:0000256" key="6">
    <source>
        <dbReference type="PROSITE-ProRule" id="PRU00176"/>
    </source>
</evidence>
<dbReference type="GO" id="GO:0005634">
    <property type="term" value="C:nucleus"/>
    <property type="evidence" value="ECO:0007669"/>
    <property type="project" value="UniProtKB-SubCell"/>
</dbReference>
<evidence type="ECO:0000313" key="13">
    <source>
        <dbReference type="Proteomes" id="UP000245119"/>
    </source>
</evidence>
<dbReference type="InterPro" id="IPR002589">
    <property type="entry name" value="Macro_dom"/>
</dbReference>
<dbReference type="GO" id="GO:1990404">
    <property type="term" value="F:NAD+-protein mono-ADP-ribosyltransferase activity"/>
    <property type="evidence" value="ECO:0007669"/>
    <property type="project" value="TreeGrafter"/>
</dbReference>
<evidence type="ECO:0000259" key="10">
    <source>
        <dbReference type="PROSITE" id="PS51059"/>
    </source>
</evidence>
<comment type="caution">
    <text evidence="12">The sequence shown here is derived from an EMBL/GenBank/DDBJ whole genome shotgun (WGS) entry which is preliminary data.</text>
</comment>
<dbReference type="Gene3D" id="3.30.70.330">
    <property type="match status" value="1"/>
</dbReference>
<dbReference type="GO" id="GO:0003723">
    <property type="term" value="F:RNA binding"/>
    <property type="evidence" value="ECO:0007669"/>
    <property type="project" value="UniProtKB-UniRule"/>
</dbReference>
<dbReference type="Gene3D" id="3.90.228.10">
    <property type="match status" value="1"/>
</dbReference>
<dbReference type="PROSITE" id="PS50102">
    <property type="entry name" value="RRM"/>
    <property type="match status" value="1"/>
</dbReference>
<feature type="domain" description="PARP catalytic" evidence="10">
    <location>
        <begin position="1435"/>
        <end position="1613"/>
    </location>
</feature>
<dbReference type="InterPro" id="IPR012677">
    <property type="entry name" value="Nucleotide-bd_a/b_plait_sf"/>
</dbReference>
<evidence type="ECO:0000256" key="5">
    <source>
        <dbReference type="ARBA" id="ARBA00023242"/>
    </source>
</evidence>
<dbReference type="Pfam" id="PF23085">
    <property type="entry name" value="RRM_PARP14_3"/>
    <property type="match status" value="1"/>
</dbReference>
<dbReference type="EC" id="2.4.2.-" evidence="7"/>
<dbReference type="GO" id="GO:0070212">
    <property type="term" value="P:protein poly-ADP-ribosylation"/>
    <property type="evidence" value="ECO:0007669"/>
    <property type="project" value="TreeGrafter"/>
</dbReference>
<evidence type="ECO:0000313" key="12">
    <source>
        <dbReference type="EMBL" id="PVD29528.1"/>
    </source>
</evidence>
<feature type="domain" description="RRM" evidence="9">
    <location>
        <begin position="138"/>
        <end position="212"/>
    </location>
</feature>
<feature type="domain" description="Macro" evidence="11">
    <location>
        <begin position="697"/>
        <end position="858"/>
    </location>
</feature>
<dbReference type="SUPFAM" id="SSF56399">
    <property type="entry name" value="ADP-ribosylation"/>
    <property type="match status" value="1"/>
</dbReference>
<dbReference type="InterPro" id="IPR052056">
    <property type="entry name" value="Mono-ARTD/PARP"/>
</dbReference>
<dbReference type="InterPro" id="IPR043472">
    <property type="entry name" value="Macro_dom-like"/>
</dbReference>
<dbReference type="Pfam" id="PF01661">
    <property type="entry name" value="Macro"/>
    <property type="match status" value="3"/>
</dbReference>
<dbReference type="GO" id="GO:0005737">
    <property type="term" value="C:cytoplasm"/>
    <property type="evidence" value="ECO:0007669"/>
    <property type="project" value="TreeGrafter"/>
</dbReference>
<name>A0A2T7P7Z1_POMCA</name>
<dbReference type="Gene3D" id="3.30.720.50">
    <property type="match status" value="1"/>
</dbReference>
<feature type="domain" description="Macro" evidence="11">
    <location>
        <begin position="862"/>
        <end position="957"/>
    </location>
</feature>
<dbReference type="PANTHER" id="PTHR14453">
    <property type="entry name" value="PARP/ZINC FINGER CCCH TYPE DOMAIN CONTAINING PROTEIN"/>
    <property type="match status" value="1"/>
</dbReference>
<dbReference type="PANTHER" id="PTHR14453:SF67">
    <property type="entry name" value="POLY [ADP-RIBOSE] POLYMERASE"/>
    <property type="match status" value="1"/>
</dbReference>
<evidence type="ECO:0000259" key="11">
    <source>
        <dbReference type="PROSITE" id="PS51154"/>
    </source>
</evidence>
<accession>A0A2T7P7Z1</accession>
<gene>
    <name evidence="12" type="ORF">C0Q70_08779</name>
</gene>
<dbReference type="CDD" id="cd02907">
    <property type="entry name" value="Macro_Af1521_BAL-like"/>
    <property type="match status" value="1"/>
</dbReference>
<dbReference type="InterPro" id="IPR012317">
    <property type="entry name" value="Poly(ADP-ribose)pol_cat_dom"/>
</dbReference>
<evidence type="ECO:0000259" key="9">
    <source>
        <dbReference type="PROSITE" id="PS50102"/>
    </source>
</evidence>
<dbReference type="GO" id="GO:0003714">
    <property type="term" value="F:transcription corepressor activity"/>
    <property type="evidence" value="ECO:0007669"/>
    <property type="project" value="TreeGrafter"/>
</dbReference>
<dbReference type="InterPro" id="IPR037197">
    <property type="entry name" value="WWE_dom_sf"/>
</dbReference>
<dbReference type="GO" id="GO:0003950">
    <property type="term" value="F:NAD+ poly-ADP-ribosyltransferase activity"/>
    <property type="evidence" value="ECO:0007669"/>
    <property type="project" value="UniProtKB-UniRule"/>
</dbReference>
<dbReference type="Pfam" id="PF00644">
    <property type="entry name" value="PARP"/>
    <property type="match status" value="1"/>
</dbReference>
<evidence type="ECO:0000256" key="2">
    <source>
        <dbReference type="ARBA" id="ARBA00022676"/>
    </source>
</evidence>
<evidence type="ECO:0000256" key="3">
    <source>
        <dbReference type="ARBA" id="ARBA00022679"/>
    </source>
</evidence>
<dbReference type="EMBL" id="PZQS01000005">
    <property type="protein sequence ID" value="PVD29528.1"/>
    <property type="molecule type" value="Genomic_DNA"/>
</dbReference>
<evidence type="ECO:0000256" key="8">
    <source>
        <dbReference type="SAM" id="MobiDB-lite"/>
    </source>
</evidence>
<feature type="region of interest" description="Disordered" evidence="8">
    <location>
        <begin position="1565"/>
        <end position="1584"/>
    </location>
</feature>
<dbReference type="GO" id="GO:0060335">
    <property type="term" value="P:positive regulation of type II interferon-mediated signaling pathway"/>
    <property type="evidence" value="ECO:0007669"/>
    <property type="project" value="TreeGrafter"/>
</dbReference>
<sequence>MFGCLSLHITEEPQEDEIFYDVPENALENQSDGETQQLREWEQELQSQEWLSCLDTGPFYSDKLFLKNVAPVVTKELLVNYMETVTGQNDIEPRYCDEPGDVLLTFKAEIDFEKVKNKCQTKLLKERQLEVWRVPVSNSILVENLSPDTDPDHVSCYFETPRANGGTVLKVQPVQDKQKCVVCFKDAKVVDDVLKVTHILGGRELRVSLYLKCLGPSGGKAEPNVFKPPATVTLTDKDNVKVRFLSHSAETLEFFNFILEDVHAQASVVGNVLMVSYKIKESTDRLDILMENWREKVNKQLEICFDYIGLESITVPQEIWYETWKAIKKSIFDHDDLVLPDEDEFTFVVLSKPAAGGNTGGNTFQQVQRIAKVKERKFKLQSREKTDTKKLKKFQLELLMLSTFLSDTQSQGMKIKVDIRLQEGEVNFRGSQMAIREAEVKMYDILQSASSRVVTDVPHVHVALLATDEARDAVNNRLRQAGLAATWECCGNGIIFYCLHQTALLQAVNLIKTSFKTECISLDEVSSSLQTTAEWKDTVQKLVRKHCGLVSINTHHRTISLTAFCDLMPTVKENIGKFVSESSIYSTAFQLSPSRLKFVTLFWEEKLSSIAEKLKQYKIKITLQSDSVLARGTKQGIELVRKELTFLSEQIVSTKELITRKETIRCLSTPRTKNELEAIACTCKCVLSLHPENVSVEMISTNLSAEGPRVHAVQGDITHLNVDVIVNAANELMDHAGGLAGHIVLKDKGKLSEGDVLVSGPGKLPCKAIIHAVGPRYKGGNTGEEKCLRNTVKHTSIAIPAISSGIFGYPVKEATRVIVQAVKLFFETNRDSSITDVQLTDILTDTVQEFQKALEAPISNYTPITKQGGNKGEEECLRDTVMECLKTASDKGYFSIAIPAISSGIFGYPVEEATRVIVQAVRIFLDANHDSSIQVVLLCDILPKTVADFEKALKATARKGERSAGSLPGSSQTTEFLFSGKELAFSQAAGLNKPRGHQHITTSVNIVDDTMNRSTPGAVQNVNKGMVATTAPISNPRVPGFDFGGIHVTIKQGDITTEEVDAIVNSSNSQLDLSRGAVSCQLRTKCGPALESACKAKLSEIAQRKVVTTAAFNLRCKHIVHIDTYHYVNNDRLTTAYLDILTEADNLGLNSIALPAIGTGNLNISPSKSARAMGKALVAHARIRKTVRTVTVVLFEANMTRDFTVNLTARAAEQGFAPSTTSGKSDGFKRLYLPENGEDGEWTTRPQNSPLPKVLKLYIFAASQDKRADFLKALDSLVNSKFVEQEIKDFDKLSRDKLEELCGKYNLELLQRDGGASVKGMADDIQMMKEEISSMAKKAERQQQENLIANLVQWYFFEVTTTGIKRIPYQKGPNLLIENAFQNSQDTVELTDSEGTVYVVSFKDMTDSVKMCPTDSVQIMRKEIITDTANSASLLPETWEPLSSDESVKRVPLVKGCPEYQSVKASISQTAKGGFKIELIERIQNPELYKQYVAKKTQMNKQNNGIQSEKTLWHGTSSDAIDNINLYGFNRSFCGKNATVYGQGVYFAVNSSYSMSDTYSVRDHIAPTSPDARSQPPKLLTGLEGAMNREPPLLQQLSSRLSIQQTTRDVAGA</sequence>
<dbReference type="SUPFAM" id="SSF117839">
    <property type="entry name" value="WWE domain"/>
    <property type="match status" value="1"/>
</dbReference>
<dbReference type="OrthoDB" id="5987649at2759"/>
<dbReference type="GO" id="GO:0010629">
    <property type="term" value="P:negative regulation of gene expression"/>
    <property type="evidence" value="ECO:0007669"/>
    <property type="project" value="TreeGrafter"/>
</dbReference>
<reference evidence="12 13" key="1">
    <citation type="submission" date="2018-04" db="EMBL/GenBank/DDBJ databases">
        <title>The genome of golden apple snail Pomacea canaliculata provides insight into stress tolerance and invasive adaptation.</title>
        <authorList>
            <person name="Liu C."/>
            <person name="Liu B."/>
            <person name="Ren Y."/>
            <person name="Zhang Y."/>
            <person name="Wang H."/>
            <person name="Li S."/>
            <person name="Jiang F."/>
            <person name="Yin L."/>
            <person name="Zhang G."/>
            <person name="Qian W."/>
            <person name="Fan W."/>
        </authorList>
    </citation>
    <scope>NUCLEOTIDE SEQUENCE [LARGE SCALE GENOMIC DNA]</scope>
    <source>
        <strain evidence="12">SZHN2017</strain>
        <tissue evidence="12">Muscle</tissue>
    </source>
</reference>
<evidence type="ECO:0000256" key="7">
    <source>
        <dbReference type="RuleBase" id="RU362114"/>
    </source>
</evidence>
<dbReference type="SUPFAM" id="SSF52949">
    <property type="entry name" value="Macro domain-like"/>
    <property type="match status" value="3"/>
</dbReference>
<dbReference type="Gene3D" id="3.40.220.10">
    <property type="entry name" value="Leucine Aminopeptidase, subunit E, domain 1"/>
    <property type="match status" value="3"/>
</dbReference>
<keyword evidence="13" id="KW-1185">Reference proteome</keyword>
<keyword evidence="6" id="KW-0694">RNA-binding</keyword>
<dbReference type="GO" id="GO:0044389">
    <property type="term" value="F:ubiquitin-like protein ligase binding"/>
    <property type="evidence" value="ECO:0007669"/>
    <property type="project" value="TreeGrafter"/>
</dbReference>
<keyword evidence="3 7" id="KW-0808">Transferase</keyword>
<dbReference type="InterPro" id="IPR035979">
    <property type="entry name" value="RBD_domain_sf"/>
</dbReference>
<evidence type="ECO:0000256" key="1">
    <source>
        <dbReference type="ARBA" id="ARBA00004123"/>
    </source>
</evidence>
<proteinExistence type="predicted"/>
<dbReference type="SMART" id="SM00506">
    <property type="entry name" value="A1pp"/>
    <property type="match status" value="2"/>
</dbReference>
<feature type="domain" description="Macro" evidence="11">
    <location>
        <begin position="1035"/>
        <end position="1211"/>
    </location>
</feature>
<keyword evidence="5" id="KW-0539">Nucleus</keyword>
<dbReference type="SUPFAM" id="SSF54928">
    <property type="entry name" value="RNA-binding domain, RBD"/>
    <property type="match status" value="1"/>
</dbReference>
<dbReference type="Proteomes" id="UP000245119">
    <property type="component" value="Linkage Group LG5"/>
</dbReference>
<dbReference type="PROSITE" id="PS51059">
    <property type="entry name" value="PARP_CATALYTIC"/>
    <property type="match status" value="1"/>
</dbReference>
<evidence type="ECO:0000256" key="4">
    <source>
        <dbReference type="ARBA" id="ARBA00023027"/>
    </source>
</evidence>
<organism evidence="12 13">
    <name type="scientific">Pomacea canaliculata</name>
    <name type="common">Golden apple snail</name>
    <dbReference type="NCBI Taxonomy" id="400727"/>
    <lineage>
        <taxon>Eukaryota</taxon>
        <taxon>Metazoa</taxon>
        <taxon>Spiralia</taxon>
        <taxon>Lophotrochozoa</taxon>
        <taxon>Mollusca</taxon>
        <taxon>Gastropoda</taxon>
        <taxon>Caenogastropoda</taxon>
        <taxon>Architaenioglossa</taxon>
        <taxon>Ampullarioidea</taxon>
        <taxon>Ampullariidae</taxon>
        <taxon>Pomacea</taxon>
    </lineage>
</organism>
<dbReference type="PROSITE" id="PS51154">
    <property type="entry name" value="MACRO"/>
    <property type="match status" value="3"/>
</dbReference>
<protein>
    <recommendedName>
        <fullName evidence="7">Poly [ADP-ribose] polymerase</fullName>
        <shortName evidence="7">PARP</shortName>
        <ecNumber evidence="7">2.4.2.-</ecNumber>
    </recommendedName>
</protein>
<comment type="subcellular location">
    <subcellularLocation>
        <location evidence="1">Nucleus</location>
    </subcellularLocation>
</comment>
<dbReference type="InterPro" id="IPR000504">
    <property type="entry name" value="RRM_dom"/>
</dbReference>
<dbReference type="SMART" id="SM00360">
    <property type="entry name" value="RRM"/>
    <property type="match status" value="2"/>
</dbReference>